<keyword evidence="3" id="KW-1185">Reference proteome</keyword>
<protein>
    <submittedName>
        <fullName evidence="2">Uncharacterized protein</fullName>
    </submittedName>
</protein>
<proteinExistence type="predicted"/>
<feature type="compositionally biased region" description="Basic residues" evidence="1">
    <location>
        <begin position="104"/>
        <end position="114"/>
    </location>
</feature>
<evidence type="ECO:0000313" key="3">
    <source>
        <dbReference type="Proteomes" id="UP000078540"/>
    </source>
</evidence>
<sequence length="149" mass="17331">MTNCVFYNVPCNNNKFFYSYSYIYNNVRKTYNKAVKEFCLYIFVPSSAEAEMLDDVKNLYRFLDGSIIRLLGYNEVNINVGMDKVSVCRASHRSLDAHQTISSQRRKPHLRRQNRPMSNPSLLPHHKNTKLRLAATSPISNSIIYADMR</sequence>
<accession>A0A195B755</accession>
<dbReference type="Proteomes" id="UP000078540">
    <property type="component" value="Unassembled WGS sequence"/>
</dbReference>
<dbReference type="AlphaFoldDB" id="A0A195B755"/>
<reference evidence="2 3" key="1">
    <citation type="submission" date="2015-09" db="EMBL/GenBank/DDBJ databases">
        <title>Atta colombica WGS genome.</title>
        <authorList>
            <person name="Nygaard S."/>
            <person name="Hu H."/>
            <person name="Boomsma J."/>
            <person name="Zhang G."/>
        </authorList>
    </citation>
    <scope>NUCLEOTIDE SEQUENCE [LARGE SCALE GENOMIC DNA]</scope>
    <source>
        <strain evidence="2">Treedump-2</strain>
        <tissue evidence="2">Whole body</tissue>
    </source>
</reference>
<gene>
    <name evidence="2" type="ORF">ALC53_09184</name>
</gene>
<name>A0A195B755_9HYME</name>
<evidence type="ECO:0000256" key="1">
    <source>
        <dbReference type="SAM" id="MobiDB-lite"/>
    </source>
</evidence>
<dbReference type="EMBL" id="KQ976574">
    <property type="protein sequence ID" value="KYM80090.1"/>
    <property type="molecule type" value="Genomic_DNA"/>
</dbReference>
<organism evidence="2 3">
    <name type="scientific">Atta colombica</name>
    <dbReference type="NCBI Taxonomy" id="520822"/>
    <lineage>
        <taxon>Eukaryota</taxon>
        <taxon>Metazoa</taxon>
        <taxon>Ecdysozoa</taxon>
        <taxon>Arthropoda</taxon>
        <taxon>Hexapoda</taxon>
        <taxon>Insecta</taxon>
        <taxon>Pterygota</taxon>
        <taxon>Neoptera</taxon>
        <taxon>Endopterygota</taxon>
        <taxon>Hymenoptera</taxon>
        <taxon>Apocrita</taxon>
        <taxon>Aculeata</taxon>
        <taxon>Formicoidea</taxon>
        <taxon>Formicidae</taxon>
        <taxon>Myrmicinae</taxon>
        <taxon>Atta</taxon>
    </lineage>
</organism>
<feature type="region of interest" description="Disordered" evidence="1">
    <location>
        <begin position="98"/>
        <end position="125"/>
    </location>
</feature>
<evidence type="ECO:0000313" key="2">
    <source>
        <dbReference type="EMBL" id="KYM80090.1"/>
    </source>
</evidence>